<organism evidence="8 9">
    <name type="scientific">Desulfofundulus thermobenzoicus</name>
    <dbReference type="NCBI Taxonomy" id="29376"/>
    <lineage>
        <taxon>Bacteria</taxon>
        <taxon>Bacillati</taxon>
        <taxon>Bacillota</taxon>
        <taxon>Clostridia</taxon>
        <taxon>Eubacteriales</taxon>
        <taxon>Peptococcaceae</taxon>
        <taxon>Desulfofundulus</taxon>
    </lineage>
</organism>
<protein>
    <submittedName>
        <fullName evidence="8">YicC family protein</fullName>
    </submittedName>
</protein>
<evidence type="ECO:0000256" key="2">
    <source>
        <dbReference type="ARBA" id="ARBA00022722"/>
    </source>
</evidence>
<dbReference type="PANTHER" id="PTHR30636">
    <property type="entry name" value="UPF0701 PROTEIN YICC"/>
    <property type="match status" value="1"/>
</dbReference>
<dbReference type="RefSeq" id="WP_152948310.1">
    <property type="nucleotide sequence ID" value="NZ_WHYR01000073.1"/>
</dbReference>
<name>A0A6N7IWJ5_9FIRM</name>
<dbReference type="Pfam" id="PF03755">
    <property type="entry name" value="YicC-like_N"/>
    <property type="match status" value="1"/>
</dbReference>
<feature type="domain" description="Endoribonuclease YicC-like N-terminal" evidence="6">
    <location>
        <begin position="2"/>
        <end position="156"/>
    </location>
</feature>
<keyword evidence="4" id="KW-0378">Hydrolase</keyword>
<comment type="cofactor">
    <cofactor evidence="1">
        <name>a divalent metal cation</name>
        <dbReference type="ChEBI" id="CHEBI:60240"/>
    </cofactor>
</comment>
<evidence type="ECO:0000313" key="8">
    <source>
        <dbReference type="EMBL" id="MQL53857.1"/>
    </source>
</evidence>
<dbReference type="OrthoDB" id="9771229at2"/>
<proteinExistence type="inferred from homology"/>
<dbReference type="PANTHER" id="PTHR30636:SF3">
    <property type="entry name" value="UPF0701 PROTEIN YICC"/>
    <property type="match status" value="1"/>
</dbReference>
<reference evidence="8 9" key="1">
    <citation type="submission" date="2019-10" db="EMBL/GenBank/DDBJ databases">
        <title>Comparative genomics of sulfur disproportionating microorganisms.</title>
        <authorList>
            <person name="Ward L.M."/>
            <person name="Bertran E."/>
            <person name="Johnston D."/>
        </authorList>
    </citation>
    <scope>NUCLEOTIDE SEQUENCE [LARGE SCALE GENOMIC DNA]</scope>
    <source>
        <strain evidence="8 9">DSM 14055</strain>
    </source>
</reference>
<dbReference type="AlphaFoldDB" id="A0A6N7IWJ5"/>
<evidence type="ECO:0000256" key="1">
    <source>
        <dbReference type="ARBA" id="ARBA00001968"/>
    </source>
</evidence>
<dbReference type="InterPro" id="IPR013527">
    <property type="entry name" value="YicC-like_N"/>
</dbReference>
<dbReference type="GO" id="GO:0016787">
    <property type="term" value="F:hydrolase activity"/>
    <property type="evidence" value="ECO:0007669"/>
    <property type="project" value="UniProtKB-KW"/>
</dbReference>
<evidence type="ECO:0000256" key="4">
    <source>
        <dbReference type="ARBA" id="ARBA00022801"/>
    </source>
</evidence>
<comment type="similarity">
    <text evidence="5">Belongs to the YicC/YloC family.</text>
</comment>
<keyword evidence="2" id="KW-0540">Nuclease</keyword>
<evidence type="ECO:0000256" key="5">
    <source>
        <dbReference type="ARBA" id="ARBA00035648"/>
    </source>
</evidence>
<dbReference type="Proteomes" id="UP000441717">
    <property type="component" value="Unassembled WGS sequence"/>
</dbReference>
<gene>
    <name evidence="8" type="ORF">GFC01_16660</name>
</gene>
<dbReference type="EMBL" id="WHYR01000073">
    <property type="protein sequence ID" value="MQL53857.1"/>
    <property type="molecule type" value="Genomic_DNA"/>
</dbReference>
<comment type="caution">
    <text evidence="8">The sequence shown here is derived from an EMBL/GenBank/DDBJ whole genome shotgun (WGS) entry which is preliminary data.</text>
</comment>
<feature type="domain" description="Endoribonuclease YicC-like C-terminal" evidence="7">
    <location>
        <begin position="173"/>
        <end position="292"/>
    </location>
</feature>
<dbReference type="GO" id="GO:0004521">
    <property type="term" value="F:RNA endonuclease activity"/>
    <property type="evidence" value="ECO:0007669"/>
    <property type="project" value="InterPro"/>
</dbReference>
<evidence type="ECO:0000259" key="6">
    <source>
        <dbReference type="Pfam" id="PF03755"/>
    </source>
</evidence>
<dbReference type="NCBIfam" id="TIGR00255">
    <property type="entry name" value="YicC/YloC family endoribonuclease"/>
    <property type="match status" value="1"/>
</dbReference>
<keyword evidence="9" id="KW-1185">Reference proteome</keyword>
<dbReference type="Pfam" id="PF08340">
    <property type="entry name" value="YicC-like_C"/>
    <property type="match status" value="1"/>
</dbReference>
<sequence length="292" mass="33223">MLKSMTGFGRGEASGQGKRFTVELKAVNHRFGEIFLRLPRNMVSLEDRIRRVIQSRIARGRVDGYISMEECAEKSQVVKVDKGLAASYYKAMEELQSILGLKGSITLEHLTGLPGVLVLEEPEEEVEKWWPVIQEALDGALEGLLAMRRSEGARLKADMDGRLDRIALILKQIEDRAPRVVAEYHQRLTQRLAEWMPGTTLDESRLAMEVAIFAERSSITEEVVRLYSHLAQFRGFMDVTEPVGRKLDFLLQEMHREINTIASKAGDQEISRAVVEMKSELEKIREQVQNIE</sequence>
<keyword evidence="3" id="KW-0255">Endonuclease</keyword>
<accession>A0A6N7IWJ5</accession>
<dbReference type="InterPro" id="IPR013551">
    <property type="entry name" value="YicC-like_C"/>
</dbReference>
<dbReference type="InterPro" id="IPR005229">
    <property type="entry name" value="YicC/YloC-like"/>
</dbReference>
<evidence type="ECO:0000313" key="9">
    <source>
        <dbReference type="Proteomes" id="UP000441717"/>
    </source>
</evidence>
<evidence type="ECO:0000256" key="3">
    <source>
        <dbReference type="ARBA" id="ARBA00022759"/>
    </source>
</evidence>
<evidence type="ECO:0000259" key="7">
    <source>
        <dbReference type="Pfam" id="PF08340"/>
    </source>
</evidence>